<dbReference type="RefSeq" id="WP_302927775.1">
    <property type="nucleotide sequence ID" value="NZ_JAJEPW010000004.1"/>
</dbReference>
<accession>A0AAE3DEM7</accession>
<proteinExistence type="predicted"/>
<protein>
    <submittedName>
        <fullName evidence="2">Uncharacterized protein</fullName>
    </submittedName>
</protein>
<sequence>MHCPKSEEWLHYRRTDQEQDVREDQKRMEQALATLDVVMSRLYEDYVLGEISKEKYKKMTADYEAEQERLKLEIEATLAESTLERRKTA</sequence>
<comment type="caution">
    <text evidence="2">The sequence shown here is derived from an EMBL/GenBank/DDBJ whole genome shotgun (WGS) entry which is preliminary data.</text>
</comment>
<keyword evidence="3" id="KW-1185">Reference proteome</keyword>
<feature type="coiled-coil region" evidence="1">
    <location>
        <begin position="53"/>
        <end position="80"/>
    </location>
</feature>
<dbReference type="AlphaFoldDB" id="A0AAE3DEM7"/>
<evidence type="ECO:0000256" key="1">
    <source>
        <dbReference type="SAM" id="Coils"/>
    </source>
</evidence>
<evidence type="ECO:0000313" key="3">
    <source>
        <dbReference type="Proteomes" id="UP001199319"/>
    </source>
</evidence>
<dbReference type="EMBL" id="JAJEPW010000004">
    <property type="protein sequence ID" value="MCC2128404.1"/>
    <property type="molecule type" value="Genomic_DNA"/>
</dbReference>
<organism evidence="2 3">
    <name type="scientific">Brotocaccenecus cirricatena</name>
    <dbReference type="NCBI Taxonomy" id="3064195"/>
    <lineage>
        <taxon>Bacteria</taxon>
        <taxon>Bacillati</taxon>
        <taxon>Bacillota</taxon>
        <taxon>Clostridia</taxon>
        <taxon>Eubacteriales</taxon>
        <taxon>Oscillospiraceae</taxon>
        <taxon>Brotocaccenecus</taxon>
    </lineage>
</organism>
<dbReference type="Proteomes" id="UP001199319">
    <property type="component" value="Unassembled WGS sequence"/>
</dbReference>
<gene>
    <name evidence="2" type="ORF">LKD37_02530</name>
</gene>
<evidence type="ECO:0000313" key="2">
    <source>
        <dbReference type="EMBL" id="MCC2128404.1"/>
    </source>
</evidence>
<name>A0AAE3DEM7_9FIRM</name>
<reference evidence="2" key="1">
    <citation type="submission" date="2021-10" db="EMBL/GenBank/DDBJ databases">
        <title>Anaerobic single-cell dispensing facilitates the cultivation of human gut bacteria.</title>
        <authorList>
            <person name="Afrizal A."/>
        </authorList>
    </citation>
    <scope>NUCLEOTIDE SEQUENCE</scope>
    <source>
        <strain evidence="2">CLA-AA-H272</strain>
    </source>
</reference>
<keyword evidence="1" id="KW-0175">Coiled coil</keyword>